<dbReference type="PANTHER" id="PTHR30352">
    <property type="entry name" value="PYRUVATE FORMATE-LYASE-ACTIVATING ENZYME"/>
    <property type="match status" value="1"/>
</dbReference>
<accession>E3D0W5</accession>
<protein>
    <submittedName>
        <fullName evidence="8">Radical SAM domain protein</fullName>
    </submittedName>
</protein>
<dbReference type="InterPro" id="IPR007197">
    <property type="entry name" value="rSAM"/>
</dbReference>
<dbReference type="InterPro" id="IPR013785">
    <property type="entry name" value="Aldolase_TIM"/>
</dbReference>
<dbReference type="Pfam" id="PF04055">
    <property type="entry name" value="Radical_SAM"/>
    <property type="match status" value="1"/>
</dbReference>
<dbReference type="GO" id="GO:0003824">
    <property type="term" value="F:catalytic activity"/>
    <property type="evidence" value="ECO:0007669"/>
    <property type="project" value="InterPro"/>
</dbReference>
<dbReference type="PaxDb" id="584708-Apau_0618"/>
<proteinExistence type="predicted"/>
<keyword evidence="6" id="KW-0411">Iron-sulfur</keyword>
<dbReference type="Proteomes" id="UP000005096">
    <property type="component" value="Chromosome"/>
</dbReference>
<keyword evidence="9" id="KW-1185">Reference proteome</keyword>
<name>E3D0W5_9BACT</name>
<dbReference type="GO" id="GO:0046872">
    <property type="term" value="F:metal ion binding"/>
    <property type="evidence" value="ECO:0007669"/>
    <property type="project" value="UniProtKB-KW"/>
</dbReference>
<sequence length="598" mass="66012">MSGTTCGICERNCAVPEGGEGACGLYRRRGGVMEERYPHRYLVATPVSVETVPLLHYRPGAVVLQISTTGCNLCCPGCISTTLVREMDGASPALRHLSPEEVVREARNRGCSGVAFLMNDPLASFFTFREVAKEARRQGLAAGCATNGTFTREALETLLPHLDFVNLGLKGLSQEVYRACGGSSVAPVLRNLRALHAGGVHVEVSCIFRKGDEKTLEEVARLLRGVSPSIPLQVMRFLPFEDAEASLEPSIREAEALCAALRRDSPFVYLFNSPGTPLLHTLCPVCGRVLYRRDFYGPMGARLMDAAPSLSGARACGGCGAELPFTKGEAFREAEFREGDFLGGYPFTRALEMVEALLIPLGVRDRGRVVRAWEEVLTGDGLMRLHREVQRPESYPGLVRRFGALVGAPREARELASYLEDRMDRVRLAVASAPRRPRAYYAMGKALFALKGERLENNLVELAGGESVNKRLAFDGRPGATLEARTLNDLNPEHLFVSAFISSSREDLLRDCQEAGVRVEATRRRQVHPHPAPGWDFGSPRWILGLLHLANCLHPDRASFDLTSEAQEFYERFYGREFSPSGLNRSFAKPCRGWRWNP</sequence>
<evidence type="ECO:0000313" key="8">
    <source>
        <dbReference type="EMBL" id="EFQ23047.1"/>
    </source>
</evidence>
<dbReference type="AlphaFoldDB" id="E3D0W5"/>
<dbReference type="CDD" id="cd01335">
    <property type="entry name" value="Radical_SAM"/>
    <property type="match status" value="1"/>
</dbReference>
<keyword evidence="4" id="KW-0479">Metal-binding</keyword>
<keyword evidence="3" id="KW-0949">S-adenosyl-L-methionine</keyword>
<dbReference type="STRING" id="584708.Apau_0618"/>
<dbReference type="Gene3D" id="3.40.50.1980">
    <property type="entry name" value="Nitrogenase molybdenum iron protein domain"/>
    <property type="match status" value="1"/>
</dbReference>
<dbReference type="Gene3D" id="1.20.58.2180">
    <property type="match status" value="1"/>
</dbReference>
<dbReference type="SFLD" id="SFLDG01101">
    <property type="entry name" value="Uncharacterised_Radical_SAM_Su"/>
    <property type="match status" value="1"/>
</dbReference>
<dbReference type="InterPro" id="IPR058240">
    <property type="entry name" value="rSAM_sf"/>
</dbReference>
<keyword evidence="2" id="KW-0004">4Fe-4S</keyword>
<evidence type="ECO:0000256" key="4">
    <source>
        <dbReference type="ARBA" id="ARBA00022723"/>
    </source>
</evidence>
<evidence type="ECO:0000256" key="2">
    <source>
        <dbReference type="ARBA" id="ARBA00022485"/>
    </source>
</evidence>
<dbReference type="RefSeq" id="WP_006300206.1">
    <property type="nucleotide sequence ID" value="NZ_CM001022.1"/>
</dbReference>
<evidence type="ECO:0000256" key="1">
    <source>
        <dbReference type="ARBA" id="ARBA00001966"/>
    </source>
</evidence>
<dbReference type="eggNOG" id="COG0614">
    <property type="taxonomic scope" value="Bacteria"/>
</dbReference>
<evidence type="ECO:0000256" key="3">
    <source>
        <dbReference type="ARBA" id="ARBA00022691"/>
    </source>
</evidence>
<dbReference type="HOGENOM" id="CLU_462970_0_0_0"/>
<dbReference type="OrthoDB" id="9787830at2"/>
<dbReference type="SUPFAM" id="SSF102114">
    <property type="entry name" value="Radical SAM enzymes"/>
    <property type="match status" value="1"/>
</dbReference>
<dbReference type="eggNOG" id="COG1180">
    <property type="taxonomic scope" value="Bacteria"/>
</dbReference>
<dbReference type="PANTHER" id="PTHR30352:SF5">
    <property type="entry name" value="PYRUVATE FORMATE-LYASE 1-ACTIVATING ENZYME"/>
    <property type="match status" value="1"/>
</dbReference>
<evidence type="ECO:0000313" key="9">
    <source>
        <dbReference type="Proteomes" id="UP000005096"/>
    </source>
</evidence>
<comment type="cofactor">
    <cofactor evidence="1">
        <name>[4Fe-4S] cluster</name>
        <dbReference type="ChEBI" id="CHEBI:49883"/>
    </cofactor>
</comment>
<dbReference type="InterPro" id="IPR027596">
    <property type="entry name" value="AmmeMemoSam_rS"/>
</dbReference>
<dbReference type="Gene3D" id="3.20.20.70">
    <property type="entry name" value="Aldolase class I"/>
    <property type="match status" value="1"/>
</dbReference>
<reference evidence="8 9" key="1">
    <citation type="journal article" date="2010" name="Stand. Genomic Sci.">
        <title>Non-contiguous finished genome sequence of Aminomonas paucivorans type strain (GLU-3).</title>
        <authorList>
            <person name="Pitluck S."/>
            <person name="Yasawong M."/>
            <person name="Held B."/>
            <person name="Lapidus A."/>
            <person name="Nolan M."/>
            <person name="Copeland A."/>
            <person name="Lucas S."/>
            <person name="Del Rio T.G."/>
            <person name="Tice H."/>
            <person name="Cheng J.F."/>
            <person name="Chertkov O."/>
            <person name="Goodwin L."/>
            <person name="Tapia R."/>
            <person name="Han C."/>
            <person name="Liolios K."/>
            <person name="Ivanova N."/>
            <person name="Mavromatis K."/>
            <person name="Ovchinnikova G."/>
            <person name="Pati A."/>
            <person name="Chen A."/>
            <person name="Palaniappan K."/>
            <person name="Land M."/>
            <person name="Hauser L."/>
            <person name="Chang Y.J."/>
            <person name="Jeffries C.D."/>
            <person name="Pukall R."/>
            <person name="Spring S."/>
            <person name="Rohde M."/>
            <person name="Sikorski J."/>
            <person name="Goker M."/>
            <person name="Woyke T."/>
            <person name="Bristow J."/>
            <person name="Eisen J.A."/>
            <person name="Markowitz V."/>
            <person name="Hugenholtz P."/>
            <person name="Kyrpides N.C."/>
            <person name="Klenk H.P."/>
        </authorList>
    </citation>
    <scope>NUCLEOTIDE SEQUENCE [LARGE SCALE GENOMIC DNA]</scope>
    <source>
        <strain evidence="8 9">DSM 12260</strain>
    </source>
</reference>
<gene>
    <name evidence="8" type="ORF">Apau_0618</name>
</gene>
<evidence type="ECO:0000256" key="6">
    <source>
        <dbReference type="ARBA" id="ARBA00023014"/>
    </source>
</evidence>
<evidence type="ECO:0000256" key="5">
    <source>
        <dbReference type="ARBA" id="ARBA00023004"/>
    </source>
</evidence>
<dbReference type="SUPFAM" id="SSF53807">
    <property type="entry name" value="Helical backbone' metal receptor"/>
    <property type="match status" value="1"/>
</dbReference>
<dbReference type="EMBL" id="CM001022">
    <property type="protein sequence ID" value="EFQ23047.1"/>
    <property type="molecule type" value="Genomic_DNA"/>
</dbReference>
<dbReference type="PROSITE" id="PS51918">
    <property type="entry name" value="RADICAL_SAM"/>
    <property type="match status" value="1"/>
</dbReference>
<feature type="domain" description="Radical SAM core" evidence="7">
    <location>
        <begin position="56"/>
        <end position="274"/>
    </location>
</feature>
<evidence type="ECO:0000259" key="7">
    <source>
        <dbReference type="PROSITE" id="PS51918"/>
    </source>
</evidence>
<keyword evidence="5" id="KW-0408">Iron</keyword>
<dbReference type="InterPro" id="IPR034457">
    <property type="entry name" value="Organic_radical-activating"/>
</dbReference>
<dbReference type="SFLD" id="SFLDS00029">
    <property type="entry name" value="Radical_SAM"/>
    <property type="match status" value="1"/>
</dbReference>
<dbReference type="GO" id="GO:0051539">
    <property type="term" value="F:4 iron, 4 sulfur cluster binding"/>
    <property type="evidence" value="ECO:0007669"/>
    <property type="project" value="UniProtKB-KW"/>
</dbReference>
<organism evidence="8 9">
    <name type="scientific">Aminomonas paucivorans DSM 12260</name>
    <dbReference type="NCBI Taxonomy" id="584708"/>
    <lineage>
        <taxon>Bacteria</taxon>
        <taxon>Thermotogati</taxon>
        <taxon>Synergistota</taxon>
        <taxon>Synergistia</taxon>
        <taxon>Synergistales</taxon>
        <taxon>Synergistaceae</taxon>
        <taxon>Aminomonas</taxon>
    </lineage>
</organism>